<accession>A0ABW6BC15</accession>
<gene>
    <name evidence="1" type="ORF">ACFS7Y_03895</name>
</gene>
<dbReference type="RefSeq" id="WP_320184296.1">
    <property type="nucleotide sequence ID" value="NZ_CP138332.1"/>
</dbReference>
<comment type="caution">
    <text evidence="1">The sequence shown here is derived from an EMBL/GenBank/DDBJ whole genome shotgun (WGS) entry which is preliminary data.</text>
</comment>
<reference evidence="2" key="1">
    <citation type="journal article" date="2019" name="Int. J. Syst. Evol. Microbiol.">
        <title>The Global Catalogue of Microorganisms (GCM) 10K type strain sequencing project: providing services to taxonomists for standard genome sequencing and annotation.</title>
        <authorList>
            <consortium name="The Broad Institute Genomics Platform"/>
            <consortium name="The Broad Institute Genome Sequencing Center for Infectious Disease"/>
            <person name="Wu L."/>
            <person name="Ma J."/>
        </authorList>
    </citation>
    <scope>NUCLEOTIDE SEQUENCE [LARGE SCALE GENOMIC DNA]</scope>
    <source>
        <strain evidence="2">KCTC 22814</strain>
    </source>
</reference>
<sequence>MSLYLHTFAINNGLLLKWKEIKEYLFAVIPGVNYIAIEMNDDVSILAVRSAANVENMILSLLRQRGLTIRFLQTHG</sequence>
<dbReference type="EMBL" id="JBHUPB010000003">
    <property type="protein sequence ID" value="MFD2966512.1"/>
    <property type="molecule type" value="Genomic_DNA"/>
</dbReference>
<organism evidence="1 2">
    <name type="scientific">Sphingobacterium bambusae</name>
    <dbReference type="NCBI Taxonomy" id="662858"/>
    <lineage>
        <taxon>Bacteria</taxon>
        <taxon>Pseudomonadati</taxon>
        <taxon>Bacteroidota</taxon>
        <taxon>Sphingobacteriia</taxon>
        <taxon>Sphingobacteriales</taxon>
        <taxon>Sphingobacteriaceae</taxon>
        <taxon>Sphingobacterium</taxon>
    </lineage>
</organism>
<evidence type="ECO:0000313" key="1">
    <source>
        <dbReference type="EMBL" id="MFD2966512.1"/>
    </source>
</evidence>
<keyword evidence="2" id="KW-1185">Reference proteome</keyword>
<protein>
    <submittedName>
        <fullName evidence="1">Uncharacterized protein</fullName>
    </submittedName>
</protein>
<name>A0ABW6BC15_9SPHI</name>
<dbReference type="Proteomes" id="UP001597525">
    <property type="component" value="Unassembled WGS sequence"/>
</dbReference>
<evidence type="ECO:0000313" key="2">
    <source>
        <dbReference type="Proteomes" id="UP001597525"/>
    </source>
</evidence>
<proteinExistence type="predicted"/>